<dbReference type="PANTHER" id="PTHR46148">
    <property type="entry name" value="CHROMO DOMAIN-CONTAINING PROTEIN"/>
    <property type="match status" value="1"/>
</dbReference>
<dbReference type="Proteomes" id="UP001234989">
    <property type="component" value="Chromosome 5"/>
</dbReference>
<name>A0AAF0QX81_SOLVR</name>
<proteinExistence type="predicted"/>
<organism evidence="2 3">
    <name type="scientific">Solanum verrucosum</name>
    <dbReference type="NCBI Taxonomy" id="315347"/>
    <lineage>
        <taxon>Eukaryota</taxon>
        <taxon>Viridiplantae</taxon>
        <taxon>Streptophyta</taxon>
        <taxon>Embryophyta</taxon>
        <taxon>Tracheophyta</taxon>
        <taxon>Spermatophyta</taxon>
        <taxon>Magnoliopsida</taxon>
        <taxon>eudicotyledons</taxon>
        <taxon>Gunneridae</taxon>
        <taxon>Pentapetalae</taxon>
        <taxon>asterids</taxon>
        <taxon>lamiids</taxon>
        <taxon>Solanales</taxon>
        <taxon>Solanaceae</taxon>
        <taxon>Solanoideae</taxon>
        <taxon>Solaneae</taxon>
        <taxon>Solanum</taxon>
    </lineage>
</organism>
<sequence length="202" mass="23069">MAREEPNGSWWWQLRVVEYLKPLVKDHDCPADSWTLRGLVQDFHLEVRVNCKPGVRLSGSFITWLKVDLRDFKLCILYGASRSPIHHLKPKGILGRDTQTEEVVGVTLGLINEYSLSPRDLECELDDWVNLKILPMKVVMKFVKKGKHSPRYIGPYRISKRIGNVAYELEQPLDLAKGLLGELKWFSSASHVEGVGYGHDST</sequence>
<gene>
    <name evidence="2" type="ORF">MTR67_023795</name>
</gene>
<accession>A0AAF0QX81</accession>
<evidence type="ECO:0000259" key="1">
    <source>
        <dbReference type="Pfam" id="PF24626"/>
    </source>
</evidence>
<dbReference type="AlphaFoldDB" id="A0AAF0QX81"/>
<evidence type="ECO:0000313" key="2">
    <source>
        <dbReference type="EMBL" id="WMV30410.1"/>
    </source>
</evidence>
<reference evidence="2" key="1">
    <citation type="submission" date="2023-08" db="EMBL/GenBank/DDBJ databases">
        <title>A de novo genome assembly of Solanum verrucosum Schlechtendal, a Mexican diploid species geographically isolated from the other diploid A-genome species in potato relatives.</title>
        <authorList>
            <person name="Hosaka K."/>
        </authorList>
    </citation>
    <scope>NUCLEOTIDE SEQUENCE</scope>
    <source>
        <tissue evidence="2">Young leaves</tissue>
    </source>
</reference>
<keyword evidence="3" id="KW-1185">Reference proteome</keyword>
<dbReference type="EMBL" id="CP133616">
    <property type="protein sequence ID" value="WMV30410.1"/>
    <property type="molecule type" value="Genomic_DNA"/>
</dbReference>
<dbReference type="InterPro" id="IPR056924">
    <property type="entry name" value="SH3_Tf2-1"/>
</dbReference>
<feature type="domain" description="Tf2-1-like SH3-like" evidence="1">
    <location>
        <begin position="127"/>
        <end position="175"/>
    </location>
</feature>
<dbReference type="Pfam" id="PF24626">
    <property type="entry name" value="SH3_Tf2-1"/>
    <property type="match status" value="1"/>
</dbReference>
<dbReference type="PANTHER" id="PTHR46148:SF56">
    <property type="entry name" value="RETROTRANSPOSON PROTEIN"/>
    <property type="match status" value="1"/>
</dbReference>
<evidence type="ECO:0000313" key="3">
    <source>
        <dbReference type="Proteomes" id="UP001234989"/>
    </source>
</evidence>
<protein>
    <recommendedName>
        <fullName evidence="1">Tf2-1-like SH3-like domain-containing protein</fullName>
    </recommendedName>
</protein>